<dbReference type="EMBL" id="KQ947410">
    <property type="protein sequence ID" value="KUJ19941.1"/>
    <property type="molecule type" value="Genomic_DNA"/>
</dbReference>
<dbReference type="OrthoDB" id="5125733at2759"/>
<dbReference type="AlphaFoldDB" id="A0A194XII5"/>
<dbReference type="Pfam" id="PF06985">
    <property type="entry name" value="HET"/>
    <property type="match status" value="1"/>
</dbReference>
<dbReference type="PANTHER" id="PTHR33112">
    <property type="entry name" value="DOMAIN PROTEIN, PUTATIVE-RELATED"/>
    <property type="match status" value="1"/>
</dbReference>
<dbReference type="PANTHER" id="PTHR33112:SF16">
    <property type="entry name" value="HETEROKARYON INCOMPATIBILITY DOMAIN-CONTAINING PROTEIN"/>
    <property type="match status" value="1"/>
</dbReference>
<accession>A0A194XII5</accession>
<evidence type="ECO:0000259" key="1">
    <source>
        <dbReference type="Pfam" id="PF06985"/>
    </source>
</evidence>
<evidence type="ECO:0000313" key="3">
    <source>
        <dbReference type="Proteomes" id="UP000070700"/>
    </source>
</evidence>
<gene>
    <name evidence="2" type="ORF">LY89DRAFT_779817</name>
</gene>
<keyword evidence="3" id="KW-1185">Reference proteome</keyword>
<reference evidence="2 3" key="1">
    <citation type="submission" date="2015-10" db="EMBL/GenBank/DDBJ databases">
        <title>Full genome of DAOMC 229536 Phialocephala scopiformis, a fungal endophyte of spruce producing the potent anti-insectan compound rugulosin.</title>
        <authorList>
            <consortium name="DOE Joint Genome Institute"/>
            <person name="Walker A.K."/>
            <person name="Frasz S.L."/>
            <person name="Seifert K.A."/>
            <person name="Miller J.D."/>
            <person name="Mondo S.J."/>
            <person name="Labutti K."/>
            <person name="Lipzen A."/>
            <person name="Dockter R."/>
            <person name="Kennedy M."/>
            <person name="Grigoriev I.V."/>
            <person name="Spatafora J.W."/>
        </authorList>
    </citation>
    <scope>NUCLEOTIDE SEQUENCE [LARGE SCALE GENOMIC DNA]</scope>
    <source>
        <strain evidence="2 3">CBS 120377</strain>
    </source>
</reference>
<feature type="domain" description="Heterokaryon incompatibility" evidence="1">
    <location>
        <begin position="340"/>
        <end position="489"/>
    </location>
</feature>
<organism evidence="2 3">
    <name type="scientific">Mollisia scopiformis</name>
    <name type="common">Conifer needle endophyte fungus</name>
    <name type="synonym">Phialocephala scopiformis</name>
    <dbReference type="NCBI Taxonomy" id="149040"/>
    <lineage>
        <taxon>Eukaryota</taxon>
        <taxon>Fungi</taxon>
        <taxon>Dikarya</taxon>
        <taxon>Ascomycota</taxon>
        <taxon>Pezizomycotina</taxon>
        <taxon>Leotiomycetes</taxon>
        <taxon>Helotiales</taxon>
        <taxon>Mollisiaceae</taxon>
        <taxon>Mollisia</taxon>
    </lineage>
</organism>
<dbReference type="RefSeq" id="XP_018074296.1">
    <property type="nucleotide sequence ID" value="XM_018222329.1"/>
</dbReference>
<evidence type="ECO:0000313" key="2">
    <source>
        <dbReference type="EMBL" id="KUJ19941.1"/>
    </source>
</evidence>
<dbReference type="InterPro" id="IPR010730">
    <property type="entry name" value="HET"/>
</dbReference>
<proteinExistence type="predicted"/>
<dbReference type="InParanoid" id="A0A194XII5"/>
<dbReference type="GeneID" id="28832055"/>
<dbReference type="KEGG" id="psco:LY89DRAFT_779817"/>
<name>A0A194XII5_MOLSC</name>
<dbReference type="Proteomes" id="UP000070700">
    <property type="component" value="Unassembled WGS sequence"/>
</dbReference>
<protein>
    <submittedName>
        <fullName evidence="2">HET-domain-containing protein</fullName>
    </submittedName>
</protein>
<sequence>MCSRMACNLKNNDEEEKFPPLALGDFSKRQRENCFREEEVATRLKRQKEGNFDVCEGEYEVVMGLDEGGNGGSIIFRDAVARLKEQYRYVDNDEERRRSEYLGALLDKKARRRRDTCCIKCQEMTGTLEGLRSLVEDGYRHYSYYQLRQSADMGCKLCELIWDLTEHDDWERDWVFEDDEASELTMVTDEKIIVRAVNNEAFNNDGSSRSTSPEACDWRNGALPLGGTTGDPLHELQLSTLKVMIPFDGGVSPNCPLLHLVTSEDNPAAKYVPGRRQGKELTSAAVNVIHDWLEECHDKHKFCPKHLVRELPRRVVDVGRQGEVSLPRLHISKPGEKGEYAALSYCWGEDPQTMTTAATLSTYIQCLPSNLSNSISDAITVCRKLGVRYLWVDALCIIQDDETDKAGQLSSMGTIYKQALFTIAAAGVAQASDSFLKGKGSNFDPTFAHLPFFVDDSICGEVQIIEHGFRDVVPEDSQPLFSRGWTLQEMLLSPRLLIFDTNQLLLKCGELRFKPVQTTYLSYEDYSCPDMPSAVLGEPNDDTSLGTWGSKSMTRREEMQASTWAALVKEYSRRDLSFMSDRLPALAGVVAELSNSWGDRYVVGFWESSIIQHLAWSTNKYGGFDRKTTFKGVNYDKPTGSPSWSWSTVPFGVHLGDVKLPNARMVDCVVEPTFLNAPFGQVKHALLTLEALVFTLQRPQNKPPTCPGGDQCSCDRRYSRVCVPGKGNRLPSGEIMLDFDWSKPGLEDLRLVFLGWTDFVGHEATFLVVEKLPRGRYRRVGRAILKDDSQQRMRNFLVSRPRELVSIE</sequence>